<dbReference type="AlphaFoldDB" id="A0A2G5SHK1"/>
<proteinExistence type="predicted"/>
<comment type="caution">
    <text evidence="2">The sequence shown here is derived from an EMBL/GenBank/DDBJ whole genome shotgun (WGS) entry which is preliminary data.</text>
</comment>
<organism evidence="2 3">
    <name type="scientific">Caenorhabditis nigoni</name>
    <dbReference type="NCBI Taxonomy" id="1611254"/>
    <lineage>
        <taxon>Eukaryota</taxon>
        <taxon>Metazoa</taxon>
        <taxon>Ecdysozoa</taxon>
        <taxon>Nematoda</taxon>
        <taxon>Chromadorea</taxon>
        <taxon>Rhabditida</taxon>
        <taxon>Rhabditina</taxon>
        <taxon>Rhabditomorpha</taxon>
        <taxon>Rhabditoidea</taxon>
        <taxon>Rhabditidae</taxon>
        <taxon>Peloderinae</taxon>
        <taxon>Caenorhabditis</taxon>
    </lineage>
</organism>
<keyword evidence="3" id="KW-1185">Reference proteome</keyword>
<accession>A0A2G5SHK1</accession>
<reference evidence="3" key="1">
    <citation type="submission" date="2017-10" db="EMBL/GenBank/DDBJ databases">
        <title>Rapid genome shrinkage in a self-fertile nematode reveals novel sperm competition proteins.</title>
        <authorList>
            <person name="Yin D."/>
            <person name="Schwarz E.M."/>
            <person name="Thomas C.G."/>
            <person name="Felde R.L."/>
            <person name="Korf I.F."/>
            <person name="Cutter A.D."/>
            <person name="Schartner C.M."/>
            <person name="Ralston E.J."/>
            <person name="Meyer B.J."/>
            <person name="Haag E.S."/>
        </authorList>
    </citation>
    <scope>NUCLEOTIDE SEQUENCE [LARGE SCALE GENOMIC DNA]</scope>
    <source>
        <strain evidence="3">JU1422</strain>
    </source>
</reference>
<protein>
    <submittedName>
        <fullName evidence="2">Uncharacterized protein</fullName>
    </submittedName>
</protein>
<dbReference type="EMBL" id="PDUG01000007">
    <property type="protein sequence ID" value="PIC14373.1"/>
    <property type="molecule type" value="Genomic_DNA"/>
</dbReference>
<dbReference type="Proteomes" id="UP000230233">
    <property type="component" value="Unassembled WGS sequence"/>
</dbReference>
<gene>
    <name evidence="2" type="ORF">B9Z55_026714</name>
</gene>
<feature type="region of interest" description="Disordered" evidence="1">
    <location>
        <begin position="56"/>
        <end position="115"/>
    </location>
</feature>
<evidence type="ECO:0000313" key="2">
    <source>
        <dbReference type="EMBL" id="PIC14373.1"/>
    </source>
</evidence>
<evidence type="ECO:0000313" key="3">
    <source>
        <dbReference type="Proteomes" id="UP000230233"/>
    </source>
</evidence>
<evidence type="ECO:0000256" key="1">
    <source>
        <dbReference type="SAM" id="MobiDB-lite"/>
    </source>
</evidence>
<sequence length="115" mass="11789">MVVNGSLQSSLHKQWNPHLLVIETTPTPSADAQKSQVRALSQSINTVLSDGAAAIAGDRSAGGEGIGRDDRSAGDASVVDAAPVDRSSLPMPSPPADRSPAMAAAPSLRTLQSYI</sequence>
<name>A0A2G5SHK1_9PELO</name>